<dbReference type="Proteomes" id="UP001145742">
    <property type="component" value="Unassembled WGS sequence"/>
</dbReference>
<accession>A0ABQ9CLP1</accession>
<evidence type="ECO:0000313" key="1">
    <source>
        <dbReference type="EMBL" id="KAJ7404985.1"/>
    </source>
</evidence>
<keyword evidence="2" id="KW-1185">Reference proteome</keyword>
<proteinExistence type="predicted"/>
<reference evidence="1" key="1">
    <citation type="submission" date="2019-10" db="EMBL/GenBank/DDBJ databases">
        <authorList>
            <person name="Soares A.E.R."/>
            <person name="Aleixo A."/>
            <person name="Schneider P."/>
            <person name="Miyaki C.Y."/>
            <person name="Schneider M.P."/>
            <person name="Mello C."/>
            <person name="Vasconcelos A.T.R."/>
        </authorList>
    </citation>
    <scope>NUCLEOTIDE SEQUENCE</scope>
    <source>
        <tissue evidence="1">Muscle</tissue>
    </source>
</reference>
<sequence>MEILTPLTAVTWWKPYEFRKSYSNPSPCFLERFGALKTMGEILEKLEVIDFLEHTVGKPVCLGKLRPRYLPLLTVTPDRVLDFRNVGIAPYSTKKTGSLSGLGTVESLEYLHSIRHWLIVTKNLDFISLGNWKIFSNFS</sequence>
<dbReference type="EMBL" id="WHWB01034736">
    <property type="protein sequence ID" value="KAJ7404985.1"/>
    <property type="molecule type" value="Genomic_DNA"/>
</dbReference>
<organism evidence="1 2">
    <name type="scientific">Willisornis vidua</name>
    <name type="common">Xingu scale-backed antbird</name>
    <dbReference type="NCBI Taxonomy" id="1566151"/>
    <lineage>
        <taxon>Eukaryota</taxon>
        <taxon>Metazoa</taxon>
        <taxon>Chordata</taxon>
        <taxon>Craniata</taxon>
        <taxon>Vertebrata</taxon>
        <taxon>Euteleostomi</taxon>
        <taxon>Archelosauria</taxon>
        <taxon>Archosauria</taxon>
        <taxon>Dinosauria</taxon>
        <taxon>Saurischia</taxon>
        <taxon>Theropoda</taxon>
        <taxon>Coelurosauria</taxon>
        <taxon>Aves</taxon>
        <taxon>Neognathae</taxon>
        <taxon>Neoaves</taxon>
        <taxon>Telluraves</taxon>
        <taxon>Australaves</taxon>
        <taxon>Passeriformes</taxon>
        <taxon>Thamnophilidae</taxon>
        <taxon>Willisornis</taxon>
    </lineage>
</organism>
<comment type="caution">
    <text evidence="1">The sequence shown here is derived from an EMBL/GenBank/DDBJ whole genome shotgun (WGS) entry which is preliminary data.</text>
</comment>
<name>A0ABQ9CLP1_9PASS</name>
<evidence type="ECO:0000313" key="2">
    <source>
        <dbReference type="Proteomes" id="UP001145742"/>
    </source>
</evidence>
<gene>
    <name evidence="1" type="ORF">WISP_142337</name>
</gene>
<protein>
    <submittedName>
        <fullName evidence="1">Uncharacterized protein</fullName>
    </submittedName>
</protein>